<dbReference type="AlphaFoldDB" id="A0A133UMI4"/>
<gene>
    <name evidence="2" type="ORF">AKJ65_01710</name>
</gene>
<evidence type="ECO:0000313" key="3">
    <source>
        <dbReference type="Proteomes" id="UP000070284"/>
    </source>
</evidence>
<comment type="caution">
    <text evidence="2">The sequence shown here is derived from an EMBL/GenBank/DDBJ whole genome shotgun (WGS) entry which is preliminary data.</text>
</comment>
<feature type="compositionally biased region" description="Basic and acidic residues" evidence="1">
    <location>
        <begin position="25"/>
        <end position="35"/>
    </location>
</feature>
<name>A0A133UMI4_9EURY</name>
<feature type="region of interest" description="Disordered" evidence="1">
    <location>
        <begin position="25"/>
        <end position="85"/>
    </location>
</feature>
<feature type="compositionally biased region" description="Basic and acidic residues" evidence="1">
    <location>
        <begin position="54"/>
        <end position="85"/>
    </location>
</feature>
<dbReference type="EMBL" id="LHXO01000014">
    <property type="protein sequence ID" value="KXA95448.1"/>
    <property type="molecule type" value="Genomic_DNA"/>
</dbReference>
<reference evidence="2 3" key="1">
    <citation type="journal article" date="2016" name="Sci. Rep.">
        <title>Metabolic traits of an uncultured archaeal lineage -MSBL1- from brine pools of the Red Sea.</title>
        <authorList>
            <person name="Mwirichia R."/>
            <person name="Alam I."/>
            <person name="Rashid M."/>
            <person name="Vinu M."/>
            <person name="Ba-Alawi W."/>
            <person name="Anthony Kamau A."/>
            <person name="Kamanda Ngugi D."/>
            <person name="Goker M."/>
            <person name="Klenk H.P."/>
            <person name="Bajic V."/>
            <person name="Stingl U."/>
        </authorList>
    </citation>
    <scope>NUCLEOTIDE SEQUENCE [LARGE SCALE GENOMIC DNA]</scope>
    <source>
        <strain evidence="2">SCGC-AAA259E19</strain>
    </source>
</reference>
<proteinExistence type="predicted"/>
<evidence type="ECO:0000256" key="1">
    <source>
        <dbReference type="SAM" id="MobiDB-lite"/>
    </source>
</evidence>
<dbReference type="Proteomes" id="UP000070284">
    <property type="component" value="Unassembled WGS sequence"/>
</dbReference>
<keyword evidence="3" id="KW-1185">Reference proteome</keyword>
<protein>
    <submittedName>
        <fullName evidence="2">Uncharacterized protein</fullName>
    </submittedName>
</protein>
<evidence type="ECO:0000313" key="2">
    <source>
        <dbReference type="EMBL" id="KXA95448.1"/>
    </source>
</evidence>
<accession>A0A133UMI4</accession>
<sequence length="85" mass="9636">MTNILNIALNRGKKVIDERSSGFRELPAPRKEGCEKGSTPVVTNPPENPTLPDATHERKFFDGTHNLNNREKNEKRNLLLLGERN</sequence>
<organism evidence="2 3">
    <name type="scientific">candidate division MSBL1 archaeon SCGC-AAA259E19</name>
    <dbReference type="NCBI Taxonomy" id="1698264"/>
    <lineage>
        <taxon>Archaea</taxon>
        <taxon>Methanobacteriati</taxon>
        <taxon>Methanobacteriota</taxon>
        <taxon>candidate division MSBL1</taxon>
    </lineage>
</organism>